<evidence type="ECO:0000313" key="10">
    <source>
        <dbReference type="Proteomes" id="UP000326509"/>
    </source>
</evidence>
<dbReference type="InterPro" id="IPR007627">
    <property type="entry name" value="RNA_pol_sigma70_r2"/>
</dbReference>
<dbReference type="AlphaFoldDB" id="A0A5J4ITS6"/>
<organism evidence="9 10">
    <name type="scientific">Patiriisocius marinus</name>
    <dbReference type="NCBI Taxonomy" id="1397112"/>
    <lineage>
        <taxon>Bacteria</taxon>
        <taxon>Pseudomonadati</taxon>
        <taxon>Bacteroidota</taxon>
        <taxon>Flavobacteriia</taxon>
        <taxon>Flavobacteriales</taxon>
        <taxon>Flavobacteriaceae</taxon>
        <taxon>Patiriisocius</taxon>
    </lineage>
</organism>
<dbReference type="InterPro" id="IPR013249">
    <property type="entry name" value="RNA_pol_sigma70_r4_t2"/>
</dbReference>
<feature type="domain" description="RNA polymerase sigma factor 70 region 4 type 2" evidence="8">
    <location>
        <begin position="109"/>
        <end position="159"/>
    </location>
</feature>
<dbReference type="GO" id="GO:0016987">
    <property type="term" value="F:sigma factor activity"/>
    <property type="evidence" value="ECO:0007669"/>
    <property type="project" value="UniProtKB-KW"/>
</dbReference>
<dbReference type="Gene3D" id="1.10.1740.10">
    <property type="match status" value="1"/>
</dbReference>
<accession>A0A5J4ITS6</accession>
<keyword evidence="4 6" id="KW-0238">DNA-binding</keyword>
<keyword evidence="3 6" id="KW-0731">Sigma factor</keyword>
<evidence type="ECO:0000256" key="3">
    <source>
        <dbReference type="ARBA" id="ARBA00023082"/>
    </source>
</evidence>
<keyword evidence="10" id="KW-1185">Reference proteome</keyword>
<dbReference type="InterPro" id="IPR000838">
    <property type="entry name" value="RNA_pol_sigma70_ECF_CS"/>
</dbReference>
<dbReference type="RefSeq" id="WP_151672049.1">
    <property type="nucleotide sequence ID" value="NZ_BKCG01000001.1"/>
</dbReference>
<reference evidence="9 10" key="1">
    <citation type="submission" date="2019-08" db="EMBL/GenBank/DDBJ databases">
        <title>Draft genome sequence of Ulvibacter marinus type strain NBRC 109484.</title>
        <authorList>
            <person name="Kawano K."/>
            <person name="Ushijima N."/>
            <person name="Kihara M."/>
            <person name="Itoh H."/>
        </authorList>
    </citation>
    <scope>NUCLEOTIDE SEQUENCE [LARGE SCALE GENOMIC DNA]</scope>
    <source>
        <strain evidence="9 10">NBRC 109484</strain>
    </source>
</reference>
<dbReference type="PANTHER" id="PTHR43133">
    <property type="entry name" value="RNA POLYMERASE ECF-TYPE SIGMA FACTO"/>
    <property type="match status" value="1"/>
</dbReference>
<sequence>MDFDAVYLKYVSLVYNVALQYVQNVPDAEEITQDVFIKVYEKHDSFKGESALKTWIYRIAINTSLDAIKAKSRKKRAAFANRDDAALEKISDFNHPGAALENKEALALLFEAINQLPEVQRSVLILLKVEELSQKEVAEILDKSQKAVESTFQRAKQNLKKILDKTEGKQN</sequence>
<dbReference type="Pfam" id="PF04542">
    <property type="entry name" value="Sigma70_r2"/>
    <property type="match status" value="1"/>
</dbReference>
<evidence type="ECO:0000256" key="5">
    <source>
        <dbReference type="ARBA" id="ARBA00023163"/>
    </source>
</evidence>
<feature type="domain" description="RNA polymerase sigma-70 region 2" evidence="7">
    <location>
        <begin position="7"/>
        <end position="73"/>
    </location>
</feature>
<gene>
    <name evidence="9" type="ORF">ULMA_00540</name>
</gene>
<protein>
    <recommendedName>
        <fullName evidence="6">RNA polymerase sigma factor</fullName>
    </recommendedName>
</protein>
<name>A0A5J4ITS6_9FLAO</name>
<evidence type="ECO:0000313" key="9">
    <source>
        <dbReference type="EMBL" id="GER57946.1"/>
    </source>
</evidence>
<dbReference type="InterPro" id="IPR036388">
    <property type="entry name" value="WH-like_DNA-bd_sf"/>
</dbReference>
<dbReference type="InterPro" id="IPR013324">
    <property type="entry name" value="RNA_pol_sigma_r3/r4-like"/>
</dbReference>
<dbReference type="GO" id="GO:0006352">
    <property type="term" value="P:DNA-templated transcription initiation"/>
    <property type="evidence" value="ECO:0007669"/>
    <property type="project" value="InterPro"/>
</dbReference>
<comment type="similarity">
    <text evidence="1 6">Belongs to the sigma-70 factor family. ECF subfamily.</text>
</comment>
<dbReference type="InterPro" id="IPR014284">
    <property type="entry name" value="RNA_pol_sigma-70_dom"/>
</dbReference>
<evidence type="ECO:0000256" key="2">
    <source>
        <dbReference type="ARBA" id="ARBA00023015"/>
    </source>
</evidence>
<dbReference type="CDD" id="cd06171">
    <property type="entry name" value="Sigma70_r4"/>
    <property type="match status" value="1"/>
</dbReference>
<dbReference type="Gene3D" id="1.10.10.10">
    <property type="entry name" value="Winged helix-like DNA-binding domain superfamily/Winged helix DNA-binding domain"/>
    <property type="match status" value="1"/>
</dbReference>
<keyword evidence="5 6" id="KW-0804">Transcription</keyword>
<proteinExistence type="inferred from homology"/>
<dbReference type="NCBIfam" id="TIGR02937">
    <property type="entry name" value="sigma70-ECF"/>
    <property type="match status" value="1"/>
</dbReference>
<dbReference type="GO" id="GO:0003677">
    <property type="term" value="F:DNA binding"/>
    <property type="evidence" value="ECO:0007669"/>
    <property type="project" value="UniProtKB-KW"/>
</dbReference>
<dbReference type="Pfam" id="PF08281">
    <property type="entry name" value="Sigma70_r4_2"/>
    <property type="match status" value="1"/>
</dbReference>
<dbReference type="SUPFAM" id="SSF88946">
    <property type="entry name" value="Sigma2 domain of RNA polymerase sigma factors"/>
    <property type="match status" value="1"/>
</dbReference>
<comment type="caution">
    <text evidence="9">The sequence shown here is derived from an EMBL/GenBank/DDBJ whole genome shotgun (WGS) entry which is preliminary data.</text>
</comment>
<evidence type="ECO:0000256" key="1">
    <source>
        <dbReference type="ARBA" id="ARBA00010641"/>
    </source>
</evidence>
<dbReference type="SUPFAM" id="SSF88659">
    <property type="entry name" value="Sigma3 and sigma4 domains of RNA polymerase sigma factors"/>
    <property type="match status" value="1"/>
</dbReference>
<evidence type="ECO:0000256" key="6">
    <source>
        <dbReference type="RuleBase" id="RU000716"/>
    </source>
</evidence>
<keyword evidence="2 6" id="KW-0805">Transcription regulation</keyword>
<evidence type="ECO:0000256" key="4">
    <source>
        <dbReference type="ARBA" id="ARBA00023125"/>
    </source>
</evidence>
<dbReference type="Proteomes" id="UP000326509">
    <property type="component" value="Unassembled WGS sequence"/>
</dbReference>
<dbReference type="InterPro" id="IPR013325">
    <property type="entry name" value="RNA_pol_sigma_r2"/>
</dbReference>
<dbReference type="InterPro" id="IPR039425">
    <property type="entry name" value="RNA_pol_sigma-70-like"/>
</dbReference>
<dbReference type="EMBL" id="BKCG01000001">
    <property type="protein sequence ID" value="GER57946.1"/>
    <property type="molecule type" value="Genomic_DNA"/>
</dbReference>
<dbReference type="OrthoDB" id="1027298at2"/>
<dbReference type="PROSITE" id="PS01063">
    <property type="entry name" value="SIGMA70_ECF"/>
    <property type="match status" value="1"/>
</dbReference>
<evidence type="ECO:0000259" key="8">
    <source>
        <dbReference type="Pfam" id="PF08281"/>
    </source>
</evidence>
<evidence type="ECO:0000259" key="7">
    <source>
        <dbReference type="Pfam" id="PF04542"/>
    </source>
</evidence>
<dbReference type="PANTHER" id="PTHR43133:SF53">
    <property type="entry name" value="ECF RNA POLYMERASE SIGMA-E FACTOR"/>
    <property type="match status" value="1"/>
</dbReference>